<dbReference type="PANTHER" id="PTHR32196:SF21">
    <property type="entry name" value="ABC TRANSPORTER PERMEASE PROTEIN YPHD-RELATED"/>
    <property type="match status" value="1"/>
</dbReference>
<feature type="transmembrane region" description="Helical" evidence="9">
    <location>
        <begin position="94"/>
        <end position="115"/>
    </location>
</feature>
<dbReference type="Pfam" id="PF02653">
    <property type="entry name" value="BPD_transp_2"/>
    <property type="match status" value="1"/>
</dbReference>
<dbReference type="PANTHER" id="PTHR32196">
    <property type="entry name" value="ABC TRANSPORTER PERMEASE PROTEIN YPHD-RELATED-RELATED"/>
    <property type="match status" value="1"/>
</dbReference>
<evidence type="ECO:0000313" key="11">
    <source>
        <dbReference type="Proteomes" id="UP001589611"/>
    </source>
</evidence>
<comment type="subcellular location">
    <subcellularLocation>
        <location evidence="1">Cell membrane</location>
        <topology evidence="1">Multi-pass membrane protein</topology>
    </subcellularLocation>
</comment>
<evidence type="ECO:0000256" key="3">
    <source>
        <dbReference type="ARBA" id="ARBA00022475"/>
    </source>
</evidence>
<proteinExistence type="predicted"/>
<feature type="transmembrane region" description="Helical" evidence="9">
    <location>
        <begin position="290"/>
        <end position="311"/>
    </location>
</feature>
<evidence type="ECO:0000256" key="8">
    <source>
        <dbReference type="SAM" id="MobiDB-lite"/>
    </source>
</evidence>
<feature type="transmembrane region" description="Helical" evidence="9">
    <location>
        <begin position="70"/>
        <end position="88"/>
    </location>
</feature>
<evidence type="ECO:0000256" key="1">
    <source>
        <dbReference type="ARBA" id="ARBA00004651"/>
    </source>
</evidence>
<evidence type="ECO:0000256" key="7">
    <source>
        <dbReference type="ARBA" id="ARBA00023136"/>
    </source>
</evidence>
<feature type="region of interest" description="Disordered" evidence="8">
    <location>
        <begin position="319"/>
        <end position="345"/>
    </location>
</feature>
<feature type="transmembrane region" description="Helical" evidence="9">
    <location>
        <begin position="43"/>
        <end position="63"/>
    </location>
</feature>
<keyword evidence="11" id="KW-1185">Reference proteome</keyword>
<feature type="transmembrane region" description="Helical" evidence="9">
    <location>
        <begin position="210"/>
        <end position="230"/>
    </location>
</feature>
<dbReference type="Proteomes" id="UP001589611">
    <property type="component" value="Unassembled WGS sequence"/>
</dbReference>
<dbReference type="CDD" id="cd06579">
    <property type="entry name" value="TM_PBP1_transp_AraH_like"/>
    <property type="match status" value="1"/>
</dbReference>
<evidence type="ECO:0000256" key="4">
    <source>
        <dbReference type="ARBA" id="ARBA00022519"/>
    </source>
</evidence>
<keyword evidence="4" id="KW-0997">Cell inner membrane</keyword>
<evidence type="ECO:0000256" key="5">
    <source>
        <dbReference type="ARBA" id="ARBA00022692"/>
    </source>
</evidence>
<organism evidence="10 11">
    <name type="scientific">Microbacterium terregens</name>
    <dbReference type="NCBI Taxonomy" id="69363"/>
    <lineage>
        <taxon>Bacteria</taxon>
        <taxon>Bacillati</taxon>
        <taxon>Actinomycetota</taxon>
        <taxon>Actinomycetes</taxon>
        <taxon>Micrococcales</taxon>
        <taxon>Microbacteriaceae</taxon>
        <taxon>Microbacterium</taxon>
    </lineage>
</organism>
<evidence type="ECO:0000256" key="2">
    <source>
        <dbReference type="ARBA" id="ARBA00022448"/>
    </source>
</evidence>
<keyword evidence="2" id="KW-0813">Transport</keyword>
<keyword evidence="6 9" id="KW-1133">Transmembrane helix</keyword>
<feature type="transmembrane region" description="Helical" evidence="9">
    <location>
        <begin position="236"/>
        <end position="254"/>
    </location>
</feature>
<reference evidence="10 11" key="1">
    <citation type="submission" date="2024-09" db="EMBL/GenBank/DDBJ databases">
        <authorList>
            <person name="Sun Q."/>
            <person name="Mori K."/>
        </authorList>
    </citation>
    <scope>NUCLEOTIDE SEQUENCE [LARGE SCALE GENOMIC DNA]</scope>
    <source>
        <strain evidence="10 11">JCM 1342</strain>
    </source>
</reference>
<evidence type="ECO:0000256" key="9">
    <source>
        <dbReference type="SAM" id="Phobius"/>
    </source>
</evidence>
<sequence>MSNLSTRLGLSRYSGLYVLAIFVIVYSIWLPRTFPTIITAQNIAANLAITGVAALGLVCALAVGAFDLSIANVLGLSSTMAAALVVRLQTPTALAIVVVLALGVAVGLINALLVVKLHIPSVVATLGMSSVLLALDRFITEGQFITPLPASFTALTSESLFGIPTPFVVLLVVALLTWYLLEHTALGRRMIATGAGADAARLAGTNTGQAVFAGLLMSSFLGSLAGVMLVSTIGSAAPNSGPAYLLPLFAAVYLGSTQIKPGRFNVWGTVVALVVLATGVKGLQLAGGQMWVADLFNGVALILAVGVAIAAQRRRGTRVKPPAVPRAKGRGTANPDSALRSAVVS</sequence>
<dbReference type="RefSeq" id="WP_344714749.1">
    <property type="nucleotide sequence ID" value="NZ_BAAAWH010000001.1"/>
</dbReference>
<name>A0ABV5SZ12_9MICO</name>
<evidence type="ECO:0000313" key="10">
    <source>
        <dbReference type="EMBL" id="MFB9645578.1"/>
    </source>
</evidence>
<keyword evidence="7 9" id="KW-0472">Membrane</keyword>
<dbReference type="EMBL" id="JBHMBE010000002">
    <property type="protein sequence ID" value="MFB9645578.1"/>
    <property type="molecule type" value="Genomic_DNA"/>
</dbReference>
<protein>
    <submittedName>
        <fullName evidence="10">ABC transporter permease</fullName>
    </submittedName>
</protein>
<feature type="transmembrane region" description="Helical" evidence="9">
    <location>
        <begin position="12"/>
        <end position="31"/>
    </location>
</feature>
<keyword evidence="3" id="KW-1003">Cell membrane</keyword>
<keyword evidence="5 9" id="KW-0812">Transmembrane</keyword>
<evidence type="ECO:0000256" key="6">
    <source>
        <dbReference type="ARBA" id="ARBA00022989"/>
    </source>
</evidence>
<feature type="transmembrane region" description="Helical" evidence="9">
    <location>
        <begin position="266"/>
        <end position="284"/>
    </location>
</feature>
<gene>
    <name evidence="10" type="ORF">ACFFPJ_07190</name>
</gene>
<feature type="transmembrane region" description="Helical" evidence="9">
    <location>
        <begin position="160"/>
        <end position="181"/>
    </location>
</feature>
<comment type="caution">
    <text evidence="10">The sequence shown here is derived from an EMBL/GenBank/DDBJ whole genome shotgun (WGS) entry which is preliminary data.</text>
</comment>
<dbReference type="InterPro" id="IPR001851">
    <property type="entry name" value="ABC_transp_permease"/>
</dbReference>
<accession>A0ABV5SZ12</accession>